<feature type="region of interest" description="Disordered" evidence="1">
    <location>
        <begin position="1"/>
        <end position="132"/>
    </location>
</feature>
<feature type="region of interest" description="Disordered" evidence="1">
    <location>
        <begin position="268"/>
        <end position="291"/>
    </location>
</feature>
<evidence type="ECO:0000313" key="2">
    <source>
        <dbReference type="WBParaSite" id="ECPE_0000227301-mRNA-1"/>
    </source>
</evidence>
<reference evidence="2" key="1">
    <citation type="submission" date="2016-06" db="UniProtKB">
        <authorList>
            <consortium name="WormBaseParasite"/>
        </authorList>
    </citation>
    <scope>IDENTIFICATION</scope>
</reference>
<feature type="compositionally biased region" description="Polar residues" evidence="1">
    <location>
        <begin position="190"/>
        <end position="199"/>
    </location>
</feature>
<dbReference type="AlphaFoldDB" id="A0A183A5N8"/>
<protein>
    <submittedName>
        <fullName evidence="2">Uncharacterized protein</fullName>
    </submittedName>
</protein>
<evidence type="ECO:0000256" key="1">
    <source>
        <dbReference type="SAM" id="MobiDB-lite"/>
    </source>
</evidence>
<proteinExistence type="predicted"/>
<accession>A0A183A5N8</accession>
<feature type="compositionally biased region" description="Basic and acidic residues" evidence="1">
    <location>
        <begin position="1"/>
        <end position="14"/>
    </location>
</feature>
<feature type="region of interest" description="Disordered" evidence="1">
    <location>
        <begin position="178"/>
        <end position="207"/>
    </location>
</feature>
<dbReference type="WBParaSite" id="ECPE_0000227301-mRNA-1">
    <property type="protein sequence ID" value="ECPE_0000227301-mRNA-1"/>
    <property type="gene ID" value="ECPE_0000227301"/>
</dbReference>
<organism evidence="2">
    <name type="scientific">Echinostoma caproni</name>
    <dbReference type="NCBI Taxonomy" id="27848"/>
    <lineage>
        <taxon>Eukaryota</taxon>
        <taxon>Metazoa</taxon>
        <taxon>Spiralia</taxon>
        <taxon>Lophotrochozoa</taxon>
        <taxon>Platyhelminthes</taxon>
        <taxon>Trematoda</taxon>
        <taxon>Digenea</taxon>
        <taxon>Plagiorchiida</taxon>
        <taxon>Echinostomata</taxon>
        <taxon>Echinostomatoidea</taxon>
        <taxon>Echinostomatidae</taxon>
        <taxon>Echinostoma</taxon>
    </lineage>
</organism>
<feature type="compositionally biased region" description="Polar residues" evidence="1">
    <location>
        <begin position="88"/>
        <end position="109"/>
    </location>
</feature>
<feature type="region of interest" description="Disordered" evidence="1">
    <location>
        <begin position="416"/>
        <end position="468"/>
    </location>
</feature>
<name>A0A183A5N8_9TREM</name>
<feature type="compositionally biased region" description="Low complexity" evidence="1">
    <location>
        <begin position="70"/>
        <end position="87"/>
    </location>
</feature>
<sequence>LERYQHKFTKEKPFSPRTVKNNAESKLRSLRCYNPPIRARRLSTEKKTSRPLSAGETQAEPDHPQPRPNSVRSQRSTSRSSPRVTSTAHRPSSSGLLEPRNSNPSNHGQSDGGRAHIYTFPSNHQDSRYSPAEIEPHPVSAVTVIPSQTNLSQKQATVSQMGKVDQWLNTLAESKGLPQNKLDADAPLTDMSTGFNSTGERVRSGTLGAKATQNDSKNLNWLIAEHTARNEFGLTQDQLQQATDQLRIQLKISDDTPSTALIPFSSSHSWTTAVDSSTDGQAQPARSSLSGDTIDSAVAGSLGTTVTAKLVLTSLRPPPAPGRIGTGTHRIVTSRVGVRGTSPGTTLTVENDNHLRLPQVGDTPNISTGKMSPSRIEWSAELTDATAPVILSDDQLSANEHEDTLNDQLTIPNLSGSVHCTDASDIPEASPPESEADLDEFSSAPVCATPTNQCVRSGSDRDASSEFLNPRQTRVKFASEPEVLLPKTDMTTSASSLTDLTQMSSGELHNSSAPDAEPDLSSVQAIAEGDSNFSFEISTASKGCSQVVPMEGIASPRAKI</sequence>